<name>A0A8J3HQW2_9CHLR</name>
<organism evidence="1 2">
    <name type="scientific">Ktedonospora formicarum</name>
    <dbReference type="NCBI Taxonomy" id="2778364"/>
    <lineage>
        <taxon>Bacteria</taxon>
        <taxon>Bacillati</taxon>
        <taxon>Chloroflexota</taxon>
        <taxon>Ktedonobacteria</taxon>
        <taxon>Ktedonobacterales</taxon>
        <taxon>Ktedonobacteraceae</taxon>
        <taxon>Ktedonospora</taxon>
    </lineage>
</organism>
<dbReference type="Proteomes" id="UP000612362">
    <property type="component" value="Unassembled WGS sequence"/>
</dbReference>
<evidence type="ECO:0000313" key="1">
    <source>
        <dbReference type="EMBL" id="GHO42167.1"/>
    </source>
</evidence>
<dbReference type="SUPFAM" id="SSF54506">
    <property type="entry name" value="Diaminopimelate epimerase-like"/>
    <property type="match status" value="1"/>
</dbReference>
<comment type="caution">
    <text evidence="1">The sequence shown here is derived from an EMBL/GenBank/DDBJ whole genome shotgun (WGS) entry which is preliminary data.</text>
</comment>
<accession>A0A8J3HQW2</accession>
<gene>
    <name evidence="1" type="ORF">KSX_03300</name>
</gene>
<proteinExistence type="predicted"/>
<dbReference type="Gene3D" id="3.10.310.10">
    <property type="entry name" value="Diaminopimelate Epimerase, Chain A, domain 1"/>
    <property type="match status" value="1"/>
</dbReference>
<protein>
    <submittedName>
        <fullName evidence="1">Uncharacterized protein</fullName>
    </submittedName>
</protein>
<dbReference type="AlphaFoldDB" id="A0A8J3HQW2"/>
<dbReference type="InterPro" id="IPR003719">
    <property type="entry name" value="Phenazine_PhzF-like"/>
</dbReference>
<evidence type="ECO:0000313" key="2">
    <source>
        <dbReference type="Proteomes" id="UP000612362"/>
    </source>
</evidence>
<sequence>MSVFARMLKPYQSSIVEDAATGSATGPLGAYLVKHELLPFQGEAMLVVEQGTRMGRQSFLHVQRQQGASLLIEVGGSTVSVYEGVSHLP</sequence>
<dbReference type="EMBL" id="BNJF01000001">
    <property type="protein sequence ID" value="GHO42167.1"/>
    <property type="molecule type" value="Genomic_DNA"/>
</dbReference>
<keyword evidence="2" id="KW-1185">Reference proteome</keyword>
<dbReference type="GO" id="GO:0003824">
    <property type="term" value="F:catalytic activity"/>
    <property type="evidence" value="ECO:0007669"/>
    <property type="project" value="InterPro"/>
</dbReference>
<dbReference type="Pfam" id="PF02567">
    <property type="entry name" value="PhzC-PhzF"/>
    <property type="match status" value="1"/>
</dbReference>
<reference evidence="1" key="1">
    <citation type="submission" date="2020-10" db="EMBL/GenBank/DDBJ databases">
        <title>Taxonomic study of unclassified bacteria belonging to the class Ktedonobacteria.</title>
        <authorList>
            <person name="Yabe S."/>
            <person name="Wang C.M."/>
            <person name="Zheng Y."/>
            <person name="Sakai Y."/>
            <person name="Cavaletti L."/>
            <person name="Monciardini P."/>
            <person name="Donadio S."/>
        </authorList>
    </citation>
    <scope>NUCLEOTIDE SEQUENCE</scope>
    <source>
        <strain evidence="1">SOSP1-1</strain>
    </source>
</reference>